<dbReference type="AlphaFoldDB" id="A0A391NTY2"/>
<organism evidence="7 8">
    <name type="scientific">Kipferlia bialata</name>
    <dbReference type="NCBI Taxonomy" id="797122"/>
    <lineage>
        <taxon>Eukaryota</taxon>
        <taxon>Metamonada</taxon>
        <taxon>Carpediemonas-like organisms</taxon>
        <taxon>Kipferlia</taxon>
    </lineage>
</organism>
<evidence type="ECO:0000256" key="3">
    <source>
        <dbReference type="ARBA" id="ARBA00022741"/>
    </source>
</evidence>
<protein>
    <submittedName>
        <fullName evidence="7">Uncharacterized protein</fullName>
    </submittedName>
</protein>
<dbReference type="GO" id="GO:0004823">
    <property type="term" value="F:leucine-tRNA ligase activity"/>
    <property type="evidence" value="ECO:0007669"/>
    <property type="project" value="InterPro"/>
</dbReference>
<dbReference type="GO" id="GO:0002161">
    <property type="term" value="F:aminoacyl-tRNA deacylase activity"/>
    <property type="evidence" value="ECO:0007669"/>
    <property type="project" value="InterPro"/>
</dbReference>
<dbReference type="InterPro" id="IPR004493">
    <property type="entry name" value="Leu-tRNA-synth_Ia_arc/euk"/>
</dbReference>
<dbReference type="Gene3D" id="3.40.50.620">
    <property type="entry name" value="HUPs"/>
    <property type="match status" value="1"/>
</dbReference>
<comment type="caution">
    <text evidence="7">The sequence shown here is derived from an EMBL/GenBank/DDBJ whole genome shotgun (WGS) entry which is preliminary data.</text>
</comment>
<reference evidence="7 8" key="1">
    <citation type="journal article" date="2018" name="PLoS ONE">
        <title>The draft genome of Kipferlia bialata reveals reductive genome evolution in fornicate parasites.</title>
        <authorList>
            <person name="Tanifuji G."/>
            <person name="Takabayashi S."/>
            <person name="Kume K."/>
            <person name="Takagi M."/>
            <person name="Nakayama T."/>
            <person name="Kamikawa R."/>
            <person name="Inagaki Y."/>
            <person name="Hashimoto T."/>
        </authorList>
    </citation>
    <scope>NUCLEOTIDE SEQUENCE [LARGE SCALE GENOMIC DNA]</scope>
    <source>
        <strain evidence="7">NY0173</strain>
    </source>
</reference>
<proteinExistence type="inferred from homology"/>
<evidence type="ECO:0000256" key="2">
    <source>
        <dbReference type="ARBA" id="ARBA00022598"/>
    </source>
</evidence>
<comment type="similarity">
    <text evidence="1">Belongs to the class-I aminoacyl-tRNA synthetase family.</text>
</comment>
<accession>A0A391NTY2</accession>
<dbReference type="Proteomes" id="UP000265618">
    <property type="component" value="Unassembled WGS sequence"/>
</dbReference>
<name>A0A391NTY2_9EUKA</name>
<keyword evidence="2" id="KW-0436">Ligase</keyword>
<sequence length="138" mass="15678">DEWIMPFDVIEIIEIPELGSCAAKTACEQLGVKDQYDSANLKQAKQMCYLRGFYEGVMLVEEYKGMPVQEAKEIVKAKMVKEGDAFIYSEPEDLILSRSGSRCVVASVNQWYLDYGAEDWKNRCLEHMGVSHTVCMCC</sequence>
<evidence type="ECO:0000313" key="7">
    <source>
        <dbReference type="EMBL" id="GCA64684.1"/>
    </source>
</evidence>
<evidence type="ECO:0000313" key="8">
    <source>
        <dbReference type="Proteomes" id="UP000265618"/>
    </source>
</evidence>
<dbReference type="Gene3D" id="3.90.740.10">
    <property type="entry name" value="Valyl/Leucyl/Isoleucyl-tRNA synthetase, editing domain"/>
    <property type="match status" value="1"/>
</dbReference>
<gene>
    <name evidence="7" type="ORF">KIPB_015052</name>
</gene>
<dbReference type="EMBL" id="BDIP01008156">
    <property type="protein sequence ID" value="GCA64684.1"/>
    <property type="molecule type" value="Genomic_DNA"/>
</dbReference>
<dbReference type="PANTHER" id="PTHR45794:SF1">
    <property type="entry name" value="LEUCINE--TRNA LIGASE, CYTOPLASMIC"/>
    <property type="match status" value="1"/>
</dbReference>
<evidence type="ECO:0000256" key="6">
    <source>
        <dbReference type="ARBA" id="ARBA00023146"/>
    </source>
</evidence>
<dbReference type="GO" id="GO:0006429">
    <property type="term" value="P:leucyl-tRNA aminoacylation"/>
    <property type="evidence" value="ECO:0007669"/>
    <property type="project" value="InterPro"/>
</dbReference>
<keyword evidence="4" id="KW-0067">ATP-binding</keyword>
<keyword evidence="8" id="KW-1185">Reference proteome</keyword>
<evidence type="ECO:0000256" key="4">
    <source>
        <dbReference type="ARBA" id="ARBA00022840"/>
    </source>
</evidence>
<keyword evidence="3" id="KW-0547">Nucleotide-binding</keyword>
<evidence type="ECO:0000256" key="5">
    <source>
        <dbReference type="ARBA" id="ARBA00022917"/>
    </source>
</evidence>
<keyword evidence="6" id="KW-0030">Aminoacyl-tRNA synthetase</keyword>
<dbReference type="InterPro" id="IPR009008">
    <property type="entry name" value="Val/Leu/Ile-tRNA-synth_edit"/>
</dbReference>
<dbReference type="OrthoDB" id="1930820at2759"/>
<keyword evidence="5" id="KW-0648">Protein biosynthesis</keyword>
<evidence type="ECO:0000256" key="1">
    <source>
        <dbReference type="ARBA" id="ARBA00005594"/>
    </source>
</evidence>
<dbReference type="GO" id="GO:0005524">
    <property type="term" value="F:ATP binding"/>
    <property type="evidence" value="ECO:0007669"/>
    <property type="project" value="UniProtKB-KW"/>
</dbReference>
<dbReference type="PANTHER" id="PTHR45794">
    <property type="entry name" value="LEUCYL-TRNA SYNTHETASE"/>
    <property type="match status" value="1"/>
</dbReference>
<dbReference type="InterPro" id="IPR014729">
    <property type="entry name" value="Rossmann-like_a/b/a_fold"/>
</dbReference>
<feature type="non-terminal residue" evidence="7">
    <location>
        <position position="1"/>
    </location>
</feature>